<dbReference type="InterPro" id="IPR017930">
    <property type="entry name" value="Myb_dom"/>
</dbReference>
<dbReference type="OrthoDB" id="2143914at2759"/>
<dbReference type="InterPro" id="IPR001005">
    <property type="entry name" value="SANT/Myb"/>
</dbReference>
<evidence type="ECO:0000256" key="2">
    <source>
        <dbReference type="ARBA" id="ARBA00023015"/>
    </source>
</evidence>
<keyword evidence="4" id="KW-0804">Transcription</keyword>
<dbReference type="PROSITE" id="PS50090">
    <property type="entry name" value="MYB_LIKE"/>
    <property type="match status" value="2"/>
</dbReference>
<evidence type="ECO:0000313" key="8">
    <source>
        <dbReference type="EMBL" id="OHT02569.1"/>
    </source>
</evidence>
<dbReference type="PROSITE" id="PS51294">
    <property type="entry name" value="HTH_MYB"/>
    <property type="match status" value="2"/>
</dbReference>
<dbReference type="GO" id="GO:0042796">
    <property type="term" value="P:snRNA transcription by RNA polymerase III"/>
    <property type="evidence" value="ECO:0007669"/>
    <property type="project" value="TreeGrafter"/>
</dbReference>
<dbReference type="Proteomes" id="UP000179807">
    <property type="component" value="Unassembled WGS sequence"/>
</dbReference>
<evidence type="ECO:0000256" key="4">
    <source>
        <dbReference type="ARBA" id="ARBA00023163"/>
    </source>
</evidence>
<dbReference type="EMBL" id="MLAK01000861">
    <property type="protein sequence ID" value="OHT02569.1"/>
    <property type="molecule type" value="Genomic_DNA"/>
</dbReference>
<protein>
    <recommendedName>
        <fullName evidence="10">Myb-like DNA-binding domain containing protein</fullName>
    </recommendedName>
</protein>
<reference evidence="8" key="1">
    <citation type="submission" date="2016-10" db="EMBL/GenBank/DDBJ databases">
        <authorList>
            <person name="Benchimol M."/>
            <person name="Almeida L.G."/>
            <person name="Vasconcelos A.T."/>
            <person name="Perreira-Neves A."/>
            <person name="Rosa I.A."/>
            <person name="Tasca T."/>
            <person name="Bogo M.R."/>
            <person name="de Souza W."/>
        </authorList>
    </citation>
    <scope>NUCLEOTIDE SEQUENCE [LARGE SCALE GENOMIC DNA]</scope>
    <source>
        <strain evidence="8">K</strain>
    </source>
</reference>
<evidence type="ECO:0000256" key="5">
    <source>
        <dbReference type="ARBA" id="ARBA00023242"/>
    </source>
</evidence>
<dbReference type="GO" id="GO:0042795">
    <property type="term" value="P:snRNA transcription by RNA polymerase II"/>
    <property type="evidence" value="ECO:0007669"/>
    <property type="project" value="TreeGrafter"/>
</dbReference>
<evidence type="ECO:0008006" key="10">
    <source>
        <dbReference type="Google" id="ProtNLM"/>
    </source>
</evidence>
<evidence type="ECO:0000259" key="6">
    <source>
        <dbReference type="PROSITE" id="PS50090"/>
    </source>
</evidence>
<feature type="domain" description="HTH myb-type" evidence="7">
    <location>
        <begin position="79"/>
        <end position="129"/>
    </location>
</feature>
<feature type="domain" description="HTH myb-type" evidence="7">
    <location>
        <begin position="27"/>
        <end position="78"/>
    </location>
</feature>
<dbReference type="InterPro" id="IPR051575">
    <property type="entry name" value="Myb-like_DNA-bd"/>
</dbReference>
<dbReference type="SUPFAM" id="SSF46689">
    <property type="entry name" value="Homeodomain-like"/>
    <property type="match status" value="2"/>
</dbReference>
<accession>A0A1J4JTW8</accession>
<keyword evidence="1" id="KW-0677">Repeat</keyword>
<dbReference type="GO" id="GO:0000978">
    <property type="term" value="F:RNA polymerase II cis-regulatory region sequence-specific DNA binding"/>
    <property type="evidence" value="ECO:0007669"/>
    <property type="project" value="TreeGrafter"/>
</dbReference>
<dbReference type="FunFam" id="1.10.10.60:FF:000010">
    <property type="entry name" value="Transcriptional activator Myb isoform A"/>
    <property type="match status" value="1"/>
</dbReference>
<comment type="caution">
    <text evidence="8">The sequence shown here is derived from an EMBL/GenBank/DDBJ whole genome shotgun (WGS) entry which is preliminary data.</text>
</comment>
<keyword evidence="5" id="KW-0539">Nucleus</keyword>
<gene>
    <name evidence="8" type="ORF">TRFO_30228</name>
</gene>
<proteinExistence type="predicted"/>
<keyword evidence="9" id="KW-1185">Reference proteome</keyword>
<dbReference type="InterPro" id="IPR009057">
    <property type="entry name" value="Homeodomain-like_sf"/>
</dbReference>
<evidence type="ECO:0000259" key="7">
    <source>
        <dbReference type="PROSITE" id="PS51294"/>
    </source>
</evidence>
<dbReference type="AlphaFoldDB" id="A0A1J4JTW8"/>
<dbReference type="GO" id="GO:0019185">
    <property type="term" value="C:snRNA-activating protein complex"/>
    <property type="evidence" value="ECO:0007669"/>
    <property type="project" value="TreeGrafter"/>
</dbReference>
<sequence>MSMSMIHLPSPLSFGCTIDVKFSATNKHKKFTADEDRKLSFLVKLVGARDWIFIANQMPGRTSRQCRERWVNHLDPALKKDPWNDEEDSLLLVKFNELGPKWTTLAKLFPNRTDAMLKNRFKLLQRRARKLAKKGLTCGQISAQKYSNILDSENSTSSSDNENQIQSPSQTIFNENENPINYFTDAIYQNGEGSSFLDEPCSLSIHNSETNKSCYDTNHQSAKGNTYHGSDACLVDASFIEFGDPTIIDDLESAWESLQLDVFL</sequence>
<dbReference type="PANTHER" id="PTHR46621:SF1">
    <property type="entry name" value="SNRNA-ACTIVATING PROTEIN COMPLEX SUBUNIT 4"/>
    <property type="match status" value="1"/>
</dbReference>
<dbReference type="PANTHER" id="PTHR46621">
    <property type="entry name" value="SNRNA-ACTIVATING PROTEIN COMPLEX SUBUNIT 4"/>
    <property type="match status" value="1"/>
</dbReference>
<dbReference type="Pfam" id="PF13921">
    <property type="entry name" value="Myb_DNA-bind_6"/>
    <property type="match status" value="1"/>
</dbReference>
<organism evidence="8 9">
    <name type="scientific">Tritrichomonas foetus</name>
    <dbReference type="NCBI Taxonomy" id="1144522"/>
    <lineage>
        <taxon>Eukaryota</taxon>
        <taxon>Metamonada</taxon>
        <taxon>Parabasalia</taxon>
        <taxon>Tritrichomonadida</taxon>
        <taxon>Tritrichomonadidae</taxon>
        <taxon>Tritrichomonas</taxon>
    </lineage>
</organism>
<keyword evidence="3" id="KW-0238">DNA-binding</keyword>
<dbReference type="Gene3D" id="1.10.10.60">
    <property type="entry name" value="Homeodomain-like"/>
    <property type="match status" value="2"/>
</dbReference>
<dbReference type="GO" id="GO:0001006">
    <property type="term" value="F:RNA polymerase III type 3 promoter sequence-specific DNA binding"/>
    <property type="evidence" value="ECO:0007669"/>
    <property type="project" value="TreeGrafter"/>
</dbReference>
<dbReference type="RefSeq" id="XP_068355705.1">
    <property type="nucleotide sequence ID" value="XM_068507226.1"/>
</dbReference>
<keyword evidence="2" id="KW-0805">Transcription regulation</keyword>
<evidence type="ECO:0000313" key="9">
    <source>
        <dbReference type="Proteomes" id="UP000179807"/>
    </source>
</evidence>
<evidence type="ECO:0000256" key="1">
    <source>
        <dbReference type="ARBA" id="ARBA00022737"/>
    </source>
</evidence>
<feature type="domain" description="Myb-like" evidence="6">
    <location>
        <begin position="75"/>
        <end position="125"/>
    </location>
</feature>
<feature type="domain" description="Myb-like" evidence="6">
    <location>
        <begin position="23"/>
        <end position="74"/>
    </location>
</feature>
<dbReference type="SMART" id="SM00717">
    <property type="entry name" value="SANT"/>
    <property type="match status" value="2"/>
</dbReference>
<dbReference type="CDD" id="cd00167">
    <property type="entry name" value="SANT"/>
    <property type="match status" value="2"/>
</dbReference>
<evidence type="ECO:0000256" key="3">
    <source>
        <dbReference type="ARBA" id="ARBA00023125"/>
    </source>
</evidence>
<dbReference type="VEuPathDB" id="TrichDB:TRFO_30228"/>
<dbReference type="GeneID" id="94841930"/>
<name>A0A1J4JTW8_9EUKA</name>